<protein>
    <submittedName>
        <fullName evidence="2">Uncharacterized protein</fullName>
    </submittedName>
</protein>
<reference evidence="2 3" key="1">
    <citation type="submission" date="2011-08" db="EMBL/GenBank/DDBJ databases">
        <authorList>
            <person name="Weinstock G."/>
            <person name="Sodergren E."/>
            <person name="Clifton S."/>
            <person name="Fulton L."/>
            <person name="Fulton B."/>
            <person name="Courtney L."/>
            <person name="Fronick C."/>
            <person name="Harrison M."/>
            <person name="Strong C."/>
            <person name="Farmer C."/>
            <person name="Delahaunty K."/>
            <person name="Markovic C."/>
            <person name="Hall O."/>
            <person name="Minx P."/>
            <person name="Tomlinson C."/>
            <person name="Mitreva M."/>
            <person name="Hou S."/>
            <person name="Chen J."/>
            <person name="Wollam A."/>
            <person name="Pepin K.H."/>
            <person name="Johnson M."/>
            <person name="Bhonagiri V."/>
            <person name="Zhang X."/>
            <person name="Suruliraj S."/>
            <person name="Warren W."/>
            <person name="Chinwalla A."/>
            <person name="Mardis E.R."/>
            <person name="Wilson R.K."/>
        </authorList>
    </citation>
    <scope>NUCLEOTIDE SEQUENCE [LARGE SCALE GENOMIC DNA]</scope>
    <source>
        <strain evidence="2 3">F0432</strain>
    </source>
</reference>
<evidence type="ECO:0000313" key="3">
    <source>
        <dbReference type="Proteomes" id="UP000004750"/>
    </source>
</evidence>
<keyword evidence="1" id="KW-0812">Transmembrane</keyword>
<dbReference type="Proteomes" id="UP000004750">
    <property type="component" value="Unassembled WGS sequence"/>
</dbReference>
<proteinExistence type="predicted"/>
<organism evidence="2 3">
    <name type="scientific">Cardiobacterium valvarum F0432</name>
    <dbReference type="NCBI Taxonomy" id="797473"/>
    <lineage>
        <taxon>Bacteria</taxon>
        <taxon>Pseudomonadati</taxon>
        <taxon>Pseudomonadota</taxon>
        <taxon>Gammaproteobacteria</taxon>
        <taxon>Cardiobacteriales</taxon>
        <taxon>Cardiobacteriaceae</taxon>
        <taxon>Cardiobacterium</taxon>
    </lineage>
</organism>
<dbReference type="EMBL" id="AGCM01000042">
    <property type="protein sequence ID" value="EHM55345.1"/>
    <property type="molecule type" value="Genomic_DNA"/>
</dbReference>
<evidence type="ECO:0000256" key="1">
    <source>
        <dbReference type="SAM" id="Phobius"/>
    </source>
</evidence>
<sequence length="54" mass="6375">MDYVAVIGRAQKFDEIQKVLLAKPVLLLIFAQFLFMELQKKRKHNRDSRLTLCP</sequence>
<keyword evidence="1" id="KW-1133">Transmembrane helix</keyword>
<accession>G9ZDL9</accession>
<name>G9ZDL9_9GAMM</name>
<gene>
    <name evidence="2" type="ORF">HMPREF9080_00853</name>
</gene>
<keyword evidence="1" id="KW-0472">Membrane</keyword>
<feature type="transmembrane region" description="Helical" evidence="1">
    <location>
        <begin position="20"/>
        <end position="38"/>
    </location>
</feature>
<dbReference type="AlphaFoldDB" id="G9ZDL9"/>
<evidence type="ECO:0000313" key="2">
    <source>
        <dbReference type="EMBL" id="EHM55345.1"/>
    </source>
</evidence>
<comment type="caution">
    <text evidence="2">The sequence shown here is derived from an EMBL/GenBank/DDBJ whole genome shotgun (WGS) entry which is preliminary data.</text>
</comment>
<dbReference type="HOGENOM" id="CLU_3041611_0_0_6"/>